<evidence type="ECO:0000256" key="1">
    <source>
        <dbReference type="SAM" id="MobiDB-lite"/>
    </source>
</evidence>
<feature type="region of interest" description="Disordered" evidence="1">
    <location>
        <begin position="29"/>
        <end position="92"/>
    </location>
</feature>
<feature type="region of interest" description="Disordered" evidence="1">
    <location>
        <begin position="649"/>
        <end position="688"/>
    </location>
</feature>
<keyword evidence="4" id="KW-1185">Reference proteome</keyword>
<dbReference type="Pfam" id="PF21762">
    <property type="entry name" value="DEDDh_C"/>
    <property type="match status" value="1"/>
</dbReference>
<dbReference type="PANTHER" id="PTHR28083">
    <property type="entry name" value="GOOD FOR FULL DBP5 ACTIVITY PROTEIN 2"/>
    <property type="match status" value="1"/>
</dbReference>
<dbReference type="Gene3D" id="3.30.420.10">
    <property type="entry name" value="Ribonuclease H-like superfamily/Ribonuclease H"/>
    <property type="match status" value="1"/>
</dbReference>
<feature type="domain" description="Gfd2/YDR514C-like C-terminal" evidence="2">
    <location>
        <begin position="399"/>
        <end position="582"/>
    </location>
</feature>
<dbReference type="SUPFAM" id="SSF53098">
    <property type="entry name" value="Ribonuclease H-like"/>
    <property type="match status" value="1"/>
</dbReference>
<feature type="compositionally biased region" description="Polar residues" evidence="1">
    <location>
        <begin position="66"/>
        <end position="82"/>
    </location>
</feature>
<dbReference type="InterPro" id="IPR048519">
    <property type="entry name" value="Gfd2/YDR514C-like_C"/>
</dbReference>
<organism evidence="3 4">
    <name type="scientific">Sporothrix eucalyptigena</name>
    <dbReference type="NCBI Taxonomy" id="1812306"/>
    <lineage>
        <taxon>Eukaryota</taxon>
        <taxon>Fungi</taxon>
        <taxon>Dikarya</taxon>
        <taxon>Ascomycota</taxon>
        <taxon>Pezizomycotina</taxon>
        <taxon>Sordariomycetes</taxon>
        <taxon>Sordariomycetidae</taxon>
        <taxon>Ophiostomatales</taxon>
        <taxon>Ophiostomataceae</taxon>
        <taxon>Sporothrix</taxon>
    </lineage>
</organism>
<reference evidence="3 4" key="1">
    <citation type="submission" date="2024-01" db="EMBL/GenBank/DDBJ databases">
        <authorList>
            <person name="Allen C."/>
            <person name="Tagirdzhanova G."/>
        </authorList>
    </citation>
    <scope>NUCLEOTIDE SEQUENCE [LARGE SCALE GENOMIC DNA]</scope>
</reference>
<dbReference type="InterPro" id="IPR012337">
    <property type="entry name" value="RNaseH-like_sf"/>
</dbReference>
<name>A0ABP0CV82_9PEZI</name>
<comment type="caution">
    <text evidence="3">The sequence shown here is derived from an EMBL/GenBank/DDBJ whole genome shotgun (WGS) entry which is preliminary data.</text>
</comment>
<evidence type="ECO:0000259" key="2">
    <source>
        <dbReference type="Pfam" id="PF21762"/>
    </source>
</evidence>
<feature type="region of interest" description="Disordered" evidence="1">
    <location>
        <begin position="110"/>
        <end position="140"/>
    </location>
</feature>
<dbReference type="InterPro" id="IPR040151">
    <property type="entry name" value="Gfd2/YDR514C-like"/>
</dbReference>
<dbReference type="EMBL" id="CAWUHD010000149">
    <property type="protein sequence ID" value="CAK7235470.1"/>
    <property type="molecule type" value="Genomic_DNA"/>
</dbReference>
<feature type="compositionally biased region" description="Basic and acidic residues" evidence="1">
    <location>
        <begin position="649"/>
        <end position="658"/>
    </location>
</feature>
<sequence length="688" mass="76623">MNWLLVEPSRPAMSPSTLYDRVIAAYDLEDDEPDSTSDGPVCSPVGSPAGSLIDAKTADTSGGVVSPSSQPTQYTPDTNVNSILVPFDPDDQSDDEVVIASAYKREMLAAQKNKGSSGPSPPSKPLSATASPFKPNAAGHSVTAKPLVEISSPKAMGNPDAEYGKVYPGRRIAFCPWRIVENYHTWFVGKQNTVRVEPYFEKNKLLKCQPWDFCYVWHPTESKKSTFVLVVPTNQFQHLLDRLNETLKIQLMIPPGTFGEKFSVIFGQQKTPVPRFLGRAGGTVAFDALVKSIPPPNSADEVFNRPGMEDKAAQMYARKVDKLLYEHGKEADKKKKSEKTRAKRLLHRQASGRQIKRVQRYMGIREKDKNSFRAAVPFNIPDTSDETRAQPFPQEKDVVFVAMDIESYEFNHSAITEIGFGILDTRDLVGVPPGLNCQNWMDLIRGRHLRIREHASMVNRRHVHGSENNFNFGTSEFIPLKDILRVVKSILQPQQAFGETRKVVLVGHDIKSDISLIKNIGFHVTDDMFLDIVDTQDFYQHLRMKAHQASLKFILTDLEIEHTFLHNGGNDAVYTLQAMVRIALKKRQDSIRRHLEKLQPGYAPDPSIIEEGWNSGGEMSDGGPKKPDWDSSYAGHSGLLSSYPSALAKERELKEAKSKTQPTNSNGNSNGNGGLFASATESDDLIEL</sequence>
<proteinExistence type="predicted"/>
<dbReference type="InterPro" id="IPR036397">
    <property type="entry name" value="RNaseH_sf"/>
</dbReference>
<feature type="region of interest" description="Disordered" evidence="1">
    <location>
        <begin position="602"/>
        <end position="634"/>
    </location>
</feature>
<evidence type="ECO:0000313" key="3">
    <source>
        <dbReference type="EMBL" id="CAK7235470.1"/>
    </source>
</evidence>
<dbReference type="Proteomes" id="UP001642482">
    <property type="component" value="Unassembled WGS sequence"/>
</dbReference>
<evidence type="ECO:0000313" key="4">
    <source>
        <dbReference type="Proteomes" id="UP001642482"/>
    </source>
</evidence>
<gene>
    <name evidence="3" type="ORF">SEUCBS140593_009293</name>
</gene>
<accession>A0ABP0CV82</accession>
<protein>
    <recommendedName>
        <fullName evidence="2">Gfd2/YDR514C-like C-terminal domain-containing protein</fullName>
    </recommendedName>
</protein>
<dbReference type="PANTHER" id="PTHR28083:SF1">
    <property type="entry name" value="GOOD FOR FULL DBP5 ACTIVITY PROTEIN 2"/>
    <property type="match status" value="1"/>
</dbReference>